<proteinExistence type="predicted"/>
<feature type="transmembrane region" description="Helical" evidence="1">
    <location>
        <begin position="53"/>
        <end position="77"/>
    </location>
</feature>
<accession>A0A429X523</accession>
<dbReference type="AlphaFoldDB" id="A0A429X523"/>
<dbReference type="Proteomes" id="UP000680670">
    <property type="component" value="Unassembled WGS sequence"/>
</dbReference>
<feature type="transmembrane region" description="Helical" evidence="1">
    <location>
        <begin position="28"/>
        <end position="46"/>
    </location>
</feature>
<dbReference type="OrthoDB" id="7205479at2"/>
<keyword evidence="1" id="KW-0472">Membrane</keyword>
<organism evidence="3 4">
    <name type="scientific">Siminovitchia terrae</name>
    <name type="common">Bacillus terrae</name>
    <dbReference type="NCBI Taxonomy" id="1914933"/>
    <lineage>
        <taxon>Bacteria</taxon>
        <taxon>Bacillati</taxon>
        <taxon>Bacillota</taxon>
        <taxon>Bacilli</taxon>
        <taxon>Bacillales</taxon>
        <taxon>Bacillaceae</taxon>
        <taxon>Siminovitchia</taxon>
    </lineage>
</organism>
<evidence type="ECO:0000256" key="1">
    <source>
        <dbReference type="SAM" id="Phobius"/>
    </source>
</evidence>
<dbReference type="EMBL" id="QYTW02000019">
    <property type="protein sequence ID" value="RST58518.1"/>
    <property type="molecule type" value="Genomic_DNA"/>
</dbReference>
<dbReference type="RefSeq" id="WP_120115987.1">
    <property type="nucleotide sequence ID" value="NZ_BORJ01000002.1"/>
</dbReference>
<dbReference type="PANTHER" id="PTHR37309:SF1">
    <property type="entry name" value="SLR0284 PROTEIN"/>
    <property type="match status" value="1"/>
</dbReference>
<dbReference type="Pfam" id="PF04020">
    <property type="entry name" value="Phage_holin_4_2"/>
    <property type="match status" value="1"/>
</dbReference>
<keyword evidence="1" id="KW-0812">Transmembrane</keyword>
<sequence length="118" mass="12864">MRWLIGILINAVLFIAFAGYFEGFHVSSFGAAVAASLVLSILNVLVRPLLILLTLPITLLTLGFFLLVINAVTLSMTDAIMGSKFEIDGFGLTFLIAVIMVLINLIIQKTILNPDRNK</sequence>
<reference evidence="3 4" key="1">
    <citation type="submission" date="2018-12" db="EMBL/GenBank/DDBJ databases">
        <authorList>
            <person name="Sun L."/>
            <person name="Chen Z."/>
        </authorList>
    </citation>
    <scope>NUCLEOTIDE SEQUENCE [LARGE SCALE GENOMIC DNA]</scope>
    <source>
        <strain evidence="3 4">LMG 29736</strain>
    </source>
</reference>
<feature type="transmembrane region" description="Helical" evidence="1">
    <location>
        <begin position="89"/>
        <end position="107"/>
    </location>
</feature>
<dbReference type="EMBL" id="BORJ01000002">
    <property type="protein sequence ID" value="GIN95220.1"/>
    <property type="molecule type" value="Genomic_DNA"/>
</dbReference>
<reference evidence="2 5" key="2">
    <citation type="submission" date="2021-03" db="EMBL/GenBank/DDBJ databases">
        <title>Antimicrobial resistance genes in bacteria isolated from Japanese honey, and their potential for conferring macrolide and lincosamide resistance in the American foulbrood pathogen Paenibacillus larvae.</title>
        <authorList>
            <person name="Okamoto M."/>
            <person name="Kumagai M."/>
            <person name="Kanamori H."/>
            <person name="Takamatsu D."/>
        </authorList>
    </citation>
    <scope>NUCLEOTIDE SEQUENCE [LARGE SCALE GENOMIC DNA]</scope>
    <source>
        <strain evidence="2 5">J6TS1</strain>
    </source>
</reference>
<keyword evidence="5" id="KW-1185">Reference proteome</keyword>
<comment type="caution">
    <text evidence="3">The sequence shown here is derived from an EMBL/GenBank/DDBJ whole genome shotgun (WGS) entry which is preliminary data.</text>
</comment>
<evidence type="ECO:0000313" key="5">
    <source>
        <dbReference type="Proteomes" id="UP000680670"/>
    </source>
</evidence>
<protein>
    <submittedName>
        <fullName evidence="2">Membrane protein YvlD</fullName>
    </submittedName>
    <submittedName>
        <fullName evidence="3">Phage holin family protein</fullName>
    </submittedName>
</protein>
<keyword evidence="1" id="KW-1133">Transmembrane helix</keyword>
<name>A0A429X523_SIMTE</name>
<evidence type="ECO:0000313" key="3">
    <source>
        <dbReference type="EMBL" id="RST58518.1"/>
    </source>
</evidence>
<evidence type="ECO:0000313" key="4">
    <source>
        <dbReference type="Proteomes" id="UP000287296"/>
    </source>
</evidence>
<dbReference type="PANTHER" id="PTHR37309">
    <property type="entry name" value="SLR0284 PROTEIN"/>
    <property type="match status" value="1"/>
</dbReference>
<dbReference type="Proteomes" id="UP000287296">
    <property type="component" value="Unassembled WGS sequence"/>
</dbReference>
<evidence type="ECO:0000313" key="2">
    <source>
        <dbReference type="EMBL" id="GIN95220.1"/>
    </source>
</evidence>
<gene>
    <name evidence="2" type="primary">yvlD</name>
    <name evidence="3" type="ORF">D5F11_016975</name>
    <name evidence="2" type="ORF">J6TS1_10900</name>
</gene>
<dbReference type="InterPro" id="IPR007165">
    <property type="entry name" value="Phage_holin_4_2"/>
</dbReference>